<accession>A0A5C6VIC5</accession>
<dbReference type="RefSeq" id="WP_147012545.1">
    <property type="nucleotide sequence ID" value="NZ_VORB01000001.1"/>
</dbReference>
<sequence>MNCIIVDDEELSRLAIKKCVEQTSFLNLVGICNDALEATELLQSEQIDLVFLDIEMPNMSGIDLVKNFEVPQIIFITSKSEFASEAFELDVTDYIVKPVELPRFLKAVNKAKEIHDNKASAEVHSDHVFIKQDSRYIKIRLEDIFYIEALADYVNIYLESKRHTILSTMKAIEAKLPDEQFVRVHRSYIVRIDRIKEIEDNTIVMGEKLIPVSRSYKENLMNHLKML</sequence>
<dbReference type="AlphaFoldDB" id="A0A5C6VIC5"/>
<dbReference type="OrthoDB" id="2168082at2"/>
<dbReference type="InterPro" id="IPR011006">
    <property type="entry name" value="CheY-like_superfamily"/>
</dbReference>
<name>A0A5C6VIC5_9FLAO</name>
<keyword evidence="5" id="KW-1185">Reference proteome</keyword>
<protein>
    <submittedName>
        <fullName evidence="4">Response regulator transcription factor</fullName>
    </submittedName>
</protein>
<evidence type="ECO:0000259" key="2">
    <source>
        <dbReference type="PROSITE" id="PS50110"/>
    </source>
</evidence>
<dbReference type="Gene3D" id="3.40.50.2300">
    <property type="match status" value="1"/>
</dbReference>
<reference evidence="4 5" key="1">
    <citation type="submission" date="2019-08" db="EMBL/GenBank/DDBJ databases">
        <title>Genome of Luteibaculum oceani JCM 18817.</title>
        <authorList>
            <person name="Bowman J.P."/>
        </authorList>
    </citation>
    <scope>NUCLEOTIDE SEQUENCE [LARGE SCALE GENOMIC DNA]</scope>
    <source>
        <strain evidence="4 5">JCM 18817</strain>
    </source>
</reference>
<dbReference type="Pfam" id="PF04397">
    <property type="entry name" value="LytTR"/>
    <property type="match status" value="1"/>
</dbReference>
<dbReference type="PANTHER" id="PTHR37299:SF1">
    <property type="entry name" value="STAGE 0 SPORULATION PROTEIN A HOMOLOG"/>
    <property type="match status" value="1"/>
</dbReference>
<dbReference type="EMBL" id="VORB01000001">
    <property type="protein sequence ID" value="TXC85272.1"/>
    <property type="molecule type" value="Genomic_DNA"/>
</dbReference>
<dbReference type="GO" id="GO:0003677">
    <property type="term" value="F:DNA binding"/>
    <property type="evidence" value="ECO:0007669"/>
    <property type="project" value="InterPro"/>
</dbReference>
<dbReference type="PANTHER" id="PTHR37299">
    <property type="entry name" value="TRANSCRIPTIONAL REGULATOR-RELATED"/>
    <property type="match status" value="1"/>
</dbReference>
<proteinExistence type="predicted"/>
<feature type="modified residue" description="4-aspartylphosphate" evidence="1">
    <location>
        <position position="53"/>
    </location>
</feature>
<organism evidence="4 5">
    <name type="scientific">Luteibaculum oceani</name>
    <dbReference type="NCBI Taxonomy" id="1294296"/>
    <lineage>
        <taxon>Bacteria</taxon>
        <taxon>Pseudomonadati</taxon>
        <taxon>Bacteroidota</taxon>
        <taxon>Flavobacteriia</taxon>
        <taxon>Flavobacteriales</taxon>
        <taxon>Luteibaculaceae</taxon>
        <taxon>Luteibaculum</taxon>
    </lineage>
</organism>
<dbReference type="SUPFAM" id="SSF52172">
    <property type="entry name" value="CheY-like"/>
    <property type="match status" value="1"/>
</dbReference>
<dbReference type="Pfam" id="PF00072">
    <property type="entry name" value="Response_reg"/>
    <property type="match status" value="1"/>
</dbReference>
<gene>
    <name evidence="4" type="ORF">FRX97_01220</name>
</gene>
<keyword evidence="1" id="KW-0597">Phosphoprotein</keyword>
<feature type="domain" description="Response regulatory" evidence="2">
    <location>
        <begin position="2"/>
        <end position="112"/>
    </location>
</feature>
<evidence type="ECO:0000256" key="1">
    <source>
        <dbReference type="PROSITE-ProRule" id="PRU00169"/>
    </source>
</evidence>
<dbReference type="InterPro" id="IPR046947">
    <property type="entry name" value="LytR-like"/>
</dbReference>
<dbReference type="GO" id="GO:0000156">
    <property type="term" value="F:phosphorelay response regulator activity"/>
    <property type="evidence" value="ECO:0007669"/>
    <property type="project" value="InterPro"/>
</dbReference>
<dbReference type="PROSITE" id="PS50110">
    <property type="entry name" value="RESPONSE_REGULATORY"/>
    <property type="match status" value="1"/>
</dbReference>
<evidence type="ECO:0000313" key="5">
    <source>
        <dbReference type="Proteomes" id="UP000321168"/>
    </source>
</evidence>
<dbReference type="SMART" id="SM00448">
    <property type="entry name" value="REC"/>
    <property type="match status" value="1"/>
</dbReference>
<dbReference type="InterPro" id="IPR001789">
    <property type="entry name" value="Sig_transdc_resp-reg_receiver"/>
</dbReference>
<feature type="domain" description="HTH LytTR-type" evidence="3">
    <location>
        <begin position="130"/>
        <end position="226"/>
    </location>
</feature>
<comment type="caution">
    <text evidence="4">The sequence shown here is derived from an EMBL/GenBank/DDBJ whole genome shotgun (WGS) entry which is preliminary data.</text>
</comment>
<dbReference type="Proteomes" id="UP000321168">
    <property type="component" value="Unassembled WGS sequence"/>
</dbReference>
<evidence type="ECO:0000259" key="3">
    <source>
        <dbReference type="PROSITE" id="PS50930"/>
    </source>
</evidence>
<dbReference type="Gene3D" id="2.40.50.1020">
    <property type="entry name" value="LytTr DNA-binding domain"/>
    <property type="match status" value="1"/>
</dbReference>
<dbReference type="PROSITE" id="PS50930">
    <property type="entry name" value="HTH_LYTTR"/>
    <property type="match status" value="1"/>
</dbReference>
<evidence type="ECO:0000313" key="4">
    <source>
        <dbReference type="EMBL" id="TXC85272.1"/>
    </source>
</evidence>
<dbReference type="InterPro" id="IPR007492">
    <property type="entry name" value="LytTR_DNA-bd_dom"/>
</dbReference>
<dbReference type="SMART" id="SM00850">
    <property type="entry name" value="LytTR"/>
    <property type="match status" value="1"/>
</dbReference>